<evidence type="ECO:0000313" key="5">
    <source>
        <dbReference type="EMBL" id="KAK3926667.1"/>
    </source>
</evidence>
<dbReference type="SUPFAM" id="SSF55681">
    <property type="entry name" value="Class II aaRS and biotin synthetases"/>
    <property type="match status" value="1"/>
</dbReference>
<sequence length="426" mass="47209">MALVMKSVLASRFCASFRTAVLIKHSSSAKFSIAAAGKKGSHSAPEEDIKKSVFISQSKDVFSNLALEDWMYRNMDFSKHHILMLWQNSPTVVIGRHQNPWLEANPQVLSENGVEVARRNSGGGTVYHDNGNLNLTFFTARDVYNRRRNLDLVTRALFREFNLYSQVNSREDIVINGNKISGTASKLGNPNAYHHCTILVNVDKTVLHDALCKHDKGITTTATASVPSPTVNLQEVNPNVSVEKLLSALGWEFLRSSPLSLKDGGLDYASAQGGFQLVNPTEDWFPGLDKIREEFVSWAWRYGRTPEFTVSRSFPVPHLIARESGMPLKDVKEELAISLKVVKGVIEDVTLKIPPSMMSARGFTGDAEVLTSLRGKRFCESAMEILGESLGQSESQTLSPEQFGTSSETEGERFVADCMRQTMMAV</sequence>
<dbReference type="Gene3D" id="3.30.930.10">
    <property type="entry name" value="Bira Bifunctional Protein, Domain 2"/>
    <property type="match status" value="1"/>
</dbReference>
<dbReference type="GO" id="GO:0017118">
    <property type="term" value="F:lipoyltransferase activity"/>
    <property type="evidence" value="ECO:0007669"/>
    <property type="project" value="TreeGrafter"/>
</dbReference>
<dbReference type="InterPro" id="IPR004143">
    <property type="entry name" value="BPL_LPL_catalytic"/>
</dbReference>
<proteinExistence type="inferred from homology"/>
<evidence type="ECO:0000256" key="3">
    <source>
        <dbReference type="SAM" id="MobiDB-lite"/>
    </source>
</evidence>
<organism evidence="5 6">
    <name type="scientific">Frankliniella fusca</name>
    <dbReference type="NCBI Taxonomy" id="407009"/>
    <lineage>
        <taxon>Eukaryota</taxon>
        <taxon>Metazoa</taxon>
        <taxon>Ecdysozoa</taxon>
        <taxon>Arthropoda</taxon>
        <taxon>Hexapoda</taxon>
        <taxon>Insecta</taxon>
        <taxon>Pterygota</taxon>
        <taxon>Neoptera</taxon>
        <taxon>Paraneoptera</taxon>
        <taxon>Thysanoptera</taxon>
        <taxon>Terebrantia</taxon>
        <taxon>Thripoidea</taxon>
        <taxon>Thripidae</taxon>
        <taxon>Frankliniella</taxon>
    </lineage>
</organism>
<dbReference type="PROSITE" id="PS51733">
    <property type="entry name" value="BPL_LPL_CATALYTIC"/>
    <property type="match status" value="1"/>
</dbReference>
<evidence type="ECO:0000256" key="2">
    <source>
        <dbReference type="ARBA" id="ARBA00008242"/>
    </source>
</evidence>
<comment type="caution">
    <text evidence="5">The sequence shown here is derived from an EMBL/GenBank/DDBJ whole genome shotgun (WGS) entry which is preliminary data.</text>
</comment>
<dbReference type="AlphaFoldDB" id="A0AAE1HSL0"/>
<reference evidence="5" key="1">
    <citation type="submission" date="2021-07" db="EMBL/GenBank/DDBJ databases">
        <authorList>
            <person name="Catto M.A."/>
            <person name="Jacobson A."/>
            <person name="Kennedy G."/>
            <person name="Labadie P."/>
            <person name="Hunt B.G."/>
            <person name="Srinivasan R."/>
        </authorList>
    </citation>
    <scope>NUCLEOTIDE SEQUENCE</scope>
    <source>
        <strain evidence="5">PL_HMW_Pooled</strain>
        <tissue evidence="5">Head</tissue>
    </source>
</reference>
<name>A0AAE1HSL0_9NEOP</name>
<dbReference type="GO" id="GO:0005739">
    <property type="term" value="C:mitochondrion"/>
    <property type="evidence" value="ECO:0007669"/>
    <property type="project" value="TreeGrafter"/>
</dbReference>
<reference evidence="5" key="2">
    <citation type="journal article" date="2023" name="BMC Genomics">
        <title>Pest status, molecular evolution, and epigenetic factors derived from the genome assembly of Frankliniella fusca, a thysanopteran phytovirus vector.</title>
        <authorList>
            <person name="Catto M.A."/>
            <person name="Labadie P.E."/>
            <person name="Jacobson A.L."/>
            <person name="Kennedy G.G."/>
            <person name="Srinivasan R."/>
            <person name="Hunt B.G."/>
        </authorList>
    </citation>
    <scope>NUCLEOTIDE SEQUENCE</scope>
    <source>
        <strain evidence="5">PL_HMW_Pooled</strain>
    </source>
</reference>
<dbReference type="CDD" id="cd16443">
    <property type="entry name" value="LplA"/>
    <property type="match status" value="1"/>
</dbReference>
<dbReference type="Pfam" id="PF21948">
    <property type="entry name" value="LplA-B_cat"/>
    <property type="match status" value="1"/>
</dbReference>
<dbReference type="EMBL" id="JAHWGI010001270">
    <property type="protein sequence ID" value="KAK3926667.1"/>
    <property type="molecule type" value="Genomic_DNA"/>
</dbReference>
<dbReference type="Gene3D" id="3.30.390.50">
    <property type="entry name" value="CO dehydrogenase flavoprotein, C-terminal domain"/>
    <property type="match status" value="1"/>
</dbReference>
<accession>A0AAE1HSL0</accession>
<feature type="domain" description="BPL/LPL catalytic" evidence="4">
    <location>
        <begin position="77"/>
        <end position="261"/>
    </location>
</feature>
<protein>
    <submittedName>
        <fullName evidence="5">Lipoyltransferase 1, mitochondrial</fullName>
    </submittedName>
</protein>
<feature type="region of interest" description="Disordered" evidence="3">
    <location>
        <begin position="390"/>
        <end position="411"/>
    </location>
</feature>
<comment type="pathway">
    <text evidence="1">Protein modification; protein lipoylation via exogenous pathway; protein N(6)-(lipoyl)lysine from lipoate: step 2/2.</text>
</comment>
<keyword evidence="6" id="KW-1185">Reference proteome</keyword>
<dbReference type="GO" id="GO:0009249">
    <property type="term" value="P:protein lipoylation"/>
    <property type="evidence" value="ECO:0007669"/>
    <property type="project" value="InterPro"/>
</dbReference>
<dbReference type="FunFam" id="3.30.930.10:FF:000045">
    <property type="entry name" value="lipoyltransferase 1, mitochondrial"/>
    <property type="match status" value="1"/>
</dbReference>
<gene>
    <name evidence="5" type="ORF">KUF71_015003</name>
</gene>
<dbReference type="PANTHER" id="PTHR12561">
    <property type="entry name" value="LIPOATE-PROTEIN LIGASE"/>
    <property type="match status" value="1"/>
</dbReference>
<comment type="similarity">
    <text evidence="2">Belongs to the LplA family.</text>
</comment>
<dbReference type="InterPro" id="IPR045864">
    <property type="entry name" value="aa-tRNA-synth_II/BPL/LPL"/>
</dbReference>
<dbReference type="PANTHER" id="PTHR12561:SF3">
    <property type="entry name" value="LIPOYLTRANSFERASE 1, MITOCHONDRIAL"/>
    <property type="match status" value="1"/>
</dbReference>
<evidence type="ECO:0000313" key="6">
    <source>
        <dbReference type="Proteomes" id="UP001219518"/>
    </source>
</evidence>
<dbReference type="InterPro" id="IPR004562">
    <property type="entry name" value="LipoylTrfase_LipoateP_Ligase"/>
</dbReference>
<evidence type="ECO:0000259" key="4">
    <source>
        <dbReference type="PROSITE" id="PS51733"/>
    </source>
</evidence>
<feature type="compositionally biased region" description="Polar residues" evidence="3">
    <location>
        <begin position="390"/>
        <end position="408"/>
    </location>
</feature>
<dbReference type="Proteomes" id="UP001219518">
    <property type="component" value="Unassembled WGS sequence"/>
</dbReference>
<evidence type="ECO:0000256" key="1">
    <source>
        <dbReference type="ARBA" id="ARBA00005085"/>
    </source>
</evidence>